<dbReference type="GO" id="GO:0015018">
    <property type="term" value="F:galactosylgalactosylxylosylprotein 3-beta-glucuronosyltransferase activity"/>
    <property type="evidence" value="ECO:0007669"/>
    <property type="project" value="UniProtKB-EC"/>
</dbReference>
<sequence>MSYYGGGGGGYSNQGGRSSQGSPQGQGYPGYGGQGQQSFGQGGRFVSPPGRGGGPPNRGGGRGGGGPGMGGGRGRARGRPQYRPAPPRPALPSFAEIEPGSGEFVEPKRRLDFGTVHSHRNGENRIGLTSNAFEISVVDARVEWHKYEINIQQSTRPGVPARSRPSTGALPRRYLREIWIEIERLERAGANNFGGNDPVYDGGLACYTEKPFPQDITIPNIQIASKPRDEFTVRIFNGITVPLESLRNYLTGQGTFHIGQMTEALQVLNVAFRHGPALAFLSTRTSFFPPPGQNNGDEIEISPNFLKLIRGFFAAVRPCIGATQLIINTTSASYLKEGTLWLFMAGFLEAKGVRNPSLSVANIPDVSYIQLNRVLKNVQIEVDRGQSKLRTKIRGRGLVKQRPRDHYFDVDGHGRMNVEEYLLATFQIRLKHSEYPLVEVRAGVYYPVELITIDPHNKYLSRLDPAQQSAAAGLQIMPPAEKLGRIQAVRASHILRQCDPILARFGISIGISPKSVIGRIVHPPQIEYRSPQGGGQNPRLSPEDGSWMMNWAGRGFDQWFIRGAQIRSYAIITPNARDVRRIEEFFEALMQKAALIGMNVVALGNLRPRAIYVRQRGDSVVQAINAADRLAQQAYNAPAQLVVYMFGEANSPDYSVFKFESTRRGIASQALQAQKLAKTRDIQLAVNLCLKINSKLAGQSVRLEANSTSGLKPQQGVLGTPGWLALVKPMVFGADLSHEADKPSVAVITATMHDQAIICAEESSVQPLLEPPSNAAPHARPRKSEIIINAHDMVLSLLKTRASNGSLPPQNLLFLRDGISEGEYGAFIRTEVQEYRRAIESFKQDPDMLKAIKGLEGYSPRLTVVACIKGHHVRFFNEAGTDEQPNRTINIEAGTIVDSDVTSTRSADMYMAAHAAILGTTRPTRYEVLVDENNLSADEFQTTMHSLCYTYQRCHKSVSLPAPVYYAHLVAGQIRQWVLSGMAARAPSTGSSGVSTAASRLQDFNGAQQILNDTHRGRQGFRMSRPPAMWWM</sequence>
<accession>A0A2S5BAD0</accession>
<dbReference type="PROSITE" id="PS50822">
    <property type="entry name" value="PIWI"/>
    <property type="match status" value="1"/>
</dbReference>
<dbReference type="Gene3D" id="3.40.50.2300">
    <property type="match status" value="1"/>
</dbReference>
<dbReference type="STRING" id="741276.A0A2S5BAD0"/>
<evidence type="ECO:0000313" key="4">
    <source>
        <dbReference type="Proteomes" id="UP000237144"/>
    </source>
</evidence>
<dbReference type="OrthoDB" id="10252740at2759"/>
<feature type="region of interest" description="Disordered" evidence="1">
    <location>
        <begin position="1"/>
        <end position="103"/>
    </location>
</feature>
<dbReference type="InterPro" id="IPR032474">
    <property type="entry name" value="Argonaute_N"/>
</dbReference>
<gene>
    <name evidence="3" type="ORF">BMF94_3273</name>
</gene>
<dbReference type="Pfam" id="PF08699">
    <property type="entry name" value="ArgoL1"/>
    <property type="match status" value="1"/>
</dbReference>
<dbReference type="Pfam" id="PF16486">
    <property type="entry name" value="ArgoN"/>
    <property type="match status" value="1"/>
</dbReference>
<feature type="compositionally biased region" description="Low complexity" evidence="1">
    <location>
        <begin position="14"/>
        <end position="26"/>
    </location>
</feature>
<dbReference type="Pfam" id="PF02171">
    <property type="entry name" value="Piwi"/>
    <property type="match status" value="1"/>
</dbReference>
<dbReference type="InterPro" id="IPR014811">
    <property type="entry name" value="ArgoL1"/>
</dbReference>
<dbReference type="Proteomes" id="UP000237144">
    <property type="component" value="Unassembled WGS sequence"/>
</dbReference>
<dbReference type="InterPro" id="IPR003165">
    <property type="entry name" value="Piwi"/>
</dbReference>
<dbReference type="PANTHER" id="PTHR22891">
    <property type="entry name" value="EUKARYOTIC TRANSLATION INITIATION FACTOR 2C"/>
    <property type="match status" value="1"/>
</dbReference>
<dbReference type="GO" id="GO:0003676">
    <property type="term" value="F:nucleic acid binding"/>
    <property type="evidence" value="ECO:0007669"/>
    <property type="project" value="InterPro"/>
</dbReference>
<evidence type="ECO:0000259" key="2">
    <source>
        <dbReference type="PROSITE" id="PS50822"/>
    </source>
</evidence>
<dbReference type="EC" id="2.4.1.135" evidence="3"/>
<dbReference type="EMBL" id="PJQD01000035">
    <property type="protein sequence ID" value="POY73735.1"/>
    <property type="molecule type" value="Genomic_DNA"/>
</dbReference>
<comment type="caution">
    <text evidence="3">The sequence shown here is derived from an EMBL/GenBank/DDBJ whole genome shotgun (WGS) entry which is preliminary data.</text>
</comment>
<dbReference type="InterPro" id="IPR036397">
    <property type="entry name" value="RNaseH_sf"/>
</dbReference>
<dbReference type="SUPFAM" id="SSF53098">
    <property type="entry name" value="Ribonuclease H-like"/>
    <property type="match status" value="1"/>
</dbReference>
<feature type="compositionally biased region" description="Gly residues" evidence="1">
    <location>
        <begin position="27"/>
        <end position="43"/>
    </location>
</feature>
<dbReference type="AlphaFoldDB" id="A0A2S5BAD0"/>
<evidence type="ECO:0000313" key="3">
    <source>
        <dbReference type="EMBL" id="POY73735.1"/>
    </source>
</evidence>
<feature type="domain" description="Piwi" evidence="2">
    <location>
        <begin position="640"/>
        <end position="979"/>
    </location>
</feature>
<keyword evidence="3" id="KW-0808">Transferase</keyword>
<feature type="compositionally biased region" description="Gly residues" evidence="1">
    <location>
        <begin position="50"/>
        <end position="73"/>
    </location>
</feature>
<dbReference type="SUPFAM" id="SSF101690">
    <property type="entry name" value="PAZ domain"/>
    <property type="match status" value="1"/>
</dbReference>
<dbReference type="Gene3D" id="3.30.420.10">
    <property type="entry name" value="Ribonuclease H-like superfamily/Ribonuclease H"/>
    <property type="match status" value="1"/>
</dbReference>
<reference evidence="3 4" key="1">
    <citation type="journal article" date="2018" name="Front. Microbiol.">
        <title>Prospects for Fungal Bioremediation of Acidic Radioactive Waste Sites: Characterization and Genome Sequence of Rhodotorula taiwanensis MD1149.</title>
        <authorList>
            <person name="Tkavc R."/>
            <person name="Matrosova V.Y."/>
            <person name="Grichenko O.E."/>
            <person name="Gostincar C."/>
            <person name="Volpe R.P."/>
            <person name="Klimenkova P."/>
            <person name="Gaidamakova E.K."/>
            <person name="Zhou C.E."/>
            <person name="Stewart B.J."/>
            <person name="Lyman M.G."/>
            <person name="Malfatti S.A."/>
            <person name="Rubinfeld B."/>
            <person name="Courtot M."/>
            <person name="Singh J."/>
            <person name="Dalgard C.L."/>
            <person name="Hamilton T."/>
            <person name="Frey K.G."/>
            <person name="Gunde-Cimerman N."/>
            <person name="Dugan L."/>
            <person name="Daly M.J."/>
        </authorList>
    </citation>
    <scope>NUCLEOTIDE SEQUENCE [LARGE SCALE GENOMIC DNA]</scope>
    <source>
        <strain evidence="3 4">MD1149</strain>
    </source>
</reference>
<protein>
    <submittedName>
        <fullName evidence="3">Putative Galactosylgalactosylxylosylprotein 3-beta-glucuronosyltransferase</fullName>
        <ecNumber evidence="3">2.4.1.135</ecNumber>
    </submittedName>
</protein>
<keyword evidence="3" id="KW-0328">Glycosyltransferase</keyword>
<feature type="compositionally biased region" description="Gly residues" evidence="1">
    <location>
        <begin position="1"/>
        <end position="13"/>
    </location>
</feature>
<dbReference type="InterPro" id="IPR036085">
    <property type="entry name" value="PAZ_dom_sf"/>
</dbReference>
<organism evidence="3 4">
    <name type="scientific">Rhodotorula taiwanensis</name>
    <dbReference type="NCBI Taxonomy" id="741276"/>
    <lineage>
        <taxon>Eukaryota</taxon>
        <taxon>Fungi</taxon>
        <taxon>Dikarya</taxon>
        <taxon>Basidiomycota</taxon>
        <taxon>Pucciniomycotina</taxon>
        <taxon>Microbotryomycetes</taxon>
        <taxon>Sporidiobolales</taxon>
        <taxon>Sporidiobolaceae</taxon>
        <taxon>Rhodotorula</taxon>
    </lineage>
</organism>
<dbReference type="SMART" id="SM00950">
    <property type="entry name" value="Piwi"/>
    <property type="match status" value="1"/>
</dbReference>
<dbReference type="InterPro" id="IPR012337">
    <property type="entry name" value="RNaseH-like_sf"/>
</dbReference>
<evidence type="ECO:0000256" key="1">
    <source>
        <dbReference type="SAM" id="MobiDB-lite"/>
    </source>
</evidence>
<dbReference type="Gene3D" id="2.170.260.10">
    <property type="entry name" value="paz domain"/>
    <property type="match status" value="1"/>
</dbReference>
<keyword evidence="4" id="KW-1185">Reference proteome</keyword>
<proteinExistence type="predicted"/>
<name>A0A2S5BAD0_9BASI</name>